<proteinExistence type="predicted"/>
<keyword evidence="16" id="KW-0843">Virulence</keyword>
<accession>A0A2U8I6Q2</accession>
<dbReference type="GO" id="GO:0005576">
    <property type="term" value="C:extracellular region"/>
    <property type="evidence" value="ECO:0007669"/>
    <property type="project" value="UniProtKB-SubCell"/>
</dbReference>
<evidence type="ECO:0000256" key="10">
    <source>
        <dbReference type="ARBA" id="ARBA00022737"/>
    </source>
</evidence>
<dbReference type="GO" id="GO:0016740">
    <property type="term" value="F:transferase activity"/>
    <property type="evidence" value="ECO:0007669"/>
    <property type="project" value="UniProtKB-KW"/>
</dbReference>
<dbReference type="Pfam" id="PF11713">
    <property type="entry name" value="Peptidase_C80"/>
    <property type="match status" value="1"/>
</dbReference>
<evidence type="ECO:0000256" key="13">
    <source>
        <dbReference type="ARBA" id="ARBA00022813"/>
    </source>
</evidence>
<dbReference type="GO" id="GO:0090729">
    <property type="term" value="F:toxin activity"/>
    <property type="evidence" value="ECO:0007669"/>
    <property type="project" value="UniProtKB-KW"/>
</dbReference>
<keyword evidence="6" id="KW-0800">Toxin</keyword>
<comment type="cofactor">
    <cofactor evidence="1">
        <name>Mg(2+)</name>
        <dbReference type="ChEBI" id="CHEBI:18420"/>
    </cofactor>
</comment>
<evidence type="ECO:0000256" key="9">
    <source>
        <dbReference type="ARBA" id="ARBA00022723"/>
    </source>
</evidence>
<keyword evidence="24" id="KW-1185">Reference proteome</keyword>
<evidence type="ECO:0000256" key="16">
    <source>
        <dbReference type="ARBA" id="ARBA00023026"/>
    </source>
</evidence>
<keyword evidence="8" id="KW-0808">Transferase</keyword>
<evidence type="ECO:0000313" key="24">
    <source>
        <dbReference type="Proteomes" id="UP000261875"/>
    </source>
</evidence>
<evidence type="ECO:0000256" key="8">
    <source>
        <dbReference type="ARBA" id="ARBA00022679"/>
    </source>
</evidence>
<dbReference type="Gene3D" id="3.40.50.11050">
    <property type="match status" value="1"/>
</dbReference>
<keyword evidence="10" id="KW-0677">Repeat</keyword>
<sequence>MFRQNSQYDSQYIIQLQDDEEVSQMARFLYNKNADRTAHYCYQAQTNTLAIVNAAPDFVFHGKTRIIFISHGIFMKAMGGEKIVQLLITRGLLQKDTTGDFQKIDRVSIAACYINEATPANVVMNRPIQDENFIENIYRAFSIEKISVGSISVREKLVLIDALGRTWTGLIKNPQIPEEQWQVDWTLVKESNRKIIFTQGEDGEIVKTRIGLLKEASARTRLLKTSYNGRFGVDDVFDGYQTKLSGAINVKIARQIVENIKKGPVLMVADIMALIAGMCEEVAPHRIIINANRPDMTALQHILRQTEQYHDYIHWLNELDLWGGTKELKLLMEKLFTQPQTAFLRLKERYLHDDFDLFSLNLSDPASAGIIERDKRDKAPIRSIYLGQVEQHFGETIKESLAYNDDPETSLKKMKTSIDNIEQNLKKLSKGEGNTSLYYHSELTRQSEQATINNSKLKRKYTSPRYLIKAQVYYANTLSAHSYRMVIDHCDALVSANRNLLTQNHLETNKWGCLLSTLTYNKEIQQYEMYYLHQDKMQKIQLTTDNTIFAEMRRYLEQQHERLIKCYQRVNGRLYPNPFFSTTVIL</sequence>
<dbReference type="InterPro" id="IPR038383">
    <property type="entry name" value="CPD_dom_sf"/>
</dbReference>
<evidence type="ECO:0000256" key="5">
    <source>
        <dbReference type="ARBA" id="ARBA00022525"/>
    </source>
</evidence>
<keyword evidence="17" id="KW-0446">Lipid-binding</keyword>
<keyword evidence="7" id="KW-0645">Protease</keyword>
<evidence type="ECO:0000256" key="12">
    <source>
        <dbReference type="ARBA" id="ARBA00022807"/>
    </source>
</evidence>
<comment type="subcellular location">
    <subcellularLocation>
        <location evidence="2">Host cell membrane</location>
    </subcellularLocation>
    <subcellularLocation>
        <location evidence="20">Host cytoplasm</location>
        <location evidence="20">Host cytosol</location>
    </subcellularLocation>
    <subcellularLocation>
        <location evidence="3">Secreted</location>
    </subcellularLocation>
</comment>
<keyword evidence="21" id="KW-0175">Coiled coil</keyword>
<dbReference type="GO" id="GO:0008289">
    <property type="term" value="F:lipid binding"/>
    <property type="evidence" value="ECO:0007669"/>
    <property type="project" value="UniProtKB-KW"/>
</dbReference>
<protein>
    <recommendedName>
        <fullName evidence="22">Peptidase C80 domain-containing protein</fullName>
    </recommendedName>
</protein>
<evidence type="ECO:0000256" key="4">
    <source>
        <dbReference type="ARBA" id="ARBA00022511"/>
    </source>
</evidence>
<gene>
    <name evidence="23" type="ORF">CCS41_02065</name>
</gene>
<evidence type="ECO:0000256" key="18">
    <source>
        <dbReference type="ARBA" id="ARBA00023136"/>
    </source>
</evidence>
<keyword evidence="5" id="KW-0964">Secreted</keyword>
<evidence type="ECO:0000256" key="15">
    <source>
        <dbReference type="ARBA" id="ARBA00022870"/>
    </source>
</evidence>
<evidence type="ECO:0000256" key="11">
    <source>
        <dbReference type="ARBA" id="ARBA00022801"/>
    </source>
</evidence>
<evidence type="ECO:0000256" key="20">
    <source>
        <dbReference type="ARBA" id="ARBA00023586"/>
    </source>
</evidence>
<dbReference type="EMBL" id="CP021659">
    <property type="protein sequence ID" value="AWK13564.1"/>
    <property type="molecule type" value="Genomic_DNA"/>
</dbReference>
<evidence type="ECO:0000256" key="3">
    <source>
        <dbReference type="ARBA" id="ARBA00004613"/>
    </source>
</evidence>
<dbReference type="AlphaFoldDB" id="A0A2U8I6Q2"/>
<dbReference type="GO" id="GO:0008234">
    <property type="term" value="F:cysteine-type peptidase activity"/>
    <property type="evidence" value="ECO:0007669"/>
    <property type="project" value="UniProtKB-KW"/>
</dbReference>
<keyword evidence="18" id="KW-0472">Membrane</keyword>
<evidence type="ECO:0000256" key="7">
    <source>
        <dbReference type="ARBA" id="ARBA00022670"/>
    </source>
</evidence>
<evidence type="ECO:0000259" key="22">
    <source>
        <dbReference type="PROSITE" id="PS51771"/>
    </source>
</evidence>
<evidence type="ECO:0000313" key="23">
    <source>
        <dbReference type="EMBL" id="AWK13564.1"/>
    </source>
</evidence>
<dbReference type="Proteomes" id="UP000261875">
    <property type="component" value="Chromosome"/>
</dbReference>
<evidence type="ECO:0000256" key="19">
    <source>
        <dbReference type="ARBA" id="ARBA00023200"/>
    </source>
</evidence>
<keyword evidence="4" id="KW-1032">Host cell membrane</keyword>
<name>A0A2U8I6Q2_9GAMM</name>
<evidence type="ECO:0000256" key="14">
    <source>
        <dbReference type="ARBA" id="ARBA00022842"/>
    </source>
</evidence>
<evidence type="ECO:0000256" key="6">
    <source>
        <dbReference type="ARBA" id="ARBA00022656"/>
    </source>
</evidence>
<keyword evidence="12" id="KW-0788">Thiol protease</keyword>
<keyword evidence="14" id="KW-0460">Magnesium</keyword>
<dbReference type="KEGG" id="fsm:CCS41_02065"/>
<keyword evidence="9" id="KW-0479">Metal-binding</keyword>
<evidence type="ECO:0000256" key="21">
    <source>
        <dbReference type="SAM" id="Coils"/>
    </source>
</evidence>
<evidence type="ECO:0000256" key="17">
    <source>
        <dbReference type="ARBA" id="ARBA00023121"/>
    </source>
</evidence>
<dbReference type="GO" id="GO:0006508">
    <property type="term" value="P:proteolysis"/>
    <property type="evidence" value="ECO:0007669"/>
    <property type="project" value="UniProtKB-KW"/>
</dbReference>
<dbReference type="GO" id="GO:0046872">
    <property type="term" value="F:metal ion binding"/>
    <property type="evidence" value="ECO:0007669"/>
    <property type="project" value="UniProtKB-KW"/>
</dbReference>
<organism evidence="23 24">
    <name type="scientific">Candidatus Fukatsuia symbiotica</name>
    <dbReference type="NCBI Taxonomy" id="1878942"/>
    <lineage>
        <taxon>Bacteria</taxon>
        <taxon>Pseudomonadati</taxon>
        <taxon>Pseudomonadota</taxon>
        <taxon>Gammaproteobacteria</taxon>
        <taxon>Enterobacterales</taxon>
        <taxon>Yersiniaceae</taxon>
        <taxon>Candidatus Fukatsuia</taxon>
    </lineage>
</organism>
<dbReference type="GO" id="GO:0044164">
    <property type="term" value="C:host cell cytosol"/>
    <property type="evidence" value="ECO:0007669"/>
    <property type="project" value="UniProtKB-SubCell"/>
</dbReference>
<dbReference type="PROSITE" id="PS51771">
    <property type="entry name" value="CGT_MARTX_CPD"/>
    <property type="match status" value="1"/>
</dbReference>
<keyword evidence="11" id="KW-0378">Hydrolase</keyword>
<keyword evidence="15" id="KW-1043">Host membrane</keyword>
<feature type="coiled-coil region" evidence="21">
    <location>
        <begin position="411"/>
        <end position="460"/>
    </location>
</feature>
<keyword evidence="19" id="KW-1035">Host cytoplasm</keyword>
<reference evidence="23 24" key="1">
    <citation type="submission" date="2017-05" db="EMBL/GenBank/DDBJ databases">
        <title>Genome sequence of Candidatus Fukatsuia symbiotica and Candidatus Hamiltonella defensa from Acyrthosiphon pisum strain 5D.</title>
        <authorList>
            <person name="Patel V.A."/>
            <person name="Chevignon G."/>
            <person name="Russell J.A."/>
            <person name="Oliver K.M."/>
        </authorList>
    </citation>
    <scope>NUCLEOTIDE SEQUENCE [LARGE SCALE GENOMIC DNA]</scope>
    <source>
        <strain evidence="23 24">5D</strain>
    </source>
</reference>
<feature type="domain" description="Peptidase C80" evidence="22">
    <location>
        <begin position="1"/>
        <end position="181"/>
    </location>
</feature>
<keyword evidence="13" id="KW-0068">Autocatalytic cleavage</keyword>
<evidence type="ECO:0000256" key="1">
    <source>
        <dbReference type="ARBA" id="ARBA00001946"/>
    </source>
</evidence>
<dbReference type="InterPro" id="IPR020974">
    <property type="entry name" value="CPD_dom"/>
</dbReference>
<evidence type="ECO:0000256" key="2">
    <source>
        <dbReference type="ARBA" id="ARBA00004165"/>
    </source>
</evidence>
<dbReference type="GO" id="GO:0020002">
    <property type="term" value="C:host cell plasma membrane"/>
    <property type="evidence" value="ECO:0007669"/>
    <property type="project" value="UniProtKB-SubCell"/>
</dbReference>